<organism evidence="1 2">
    <name type="scientific">Thermomonospora umbrina</name>
    <dbReference type="NCBI Taxonomy" id="111806"/>
    <lineage>
        <taxon>Bacteria</taxon>
        <taxon>Bacillati</taxon>
        <taxon>Actinomycetota</taxon>
        <taxon>Actinomycetes</taxon>
        <taxon>Streptosporangiales</taxon>
        <taxon>Thermomonosporaceae</taxon>
        <taxon>Thermomonospora</taxon>
    </lineage>
</organism>
<protein>
    <recommendedName>
        <fullName evidence="3">N-acetyltransferase domain-containing protein</fullName>
    </recommendedName>
</protein>
<evidence type="ECO:0008006" key="3">
    <source>
        <dbReference type="Google" id="ProtNLM"/>
    </source>
</evidence>
<dbReference type="RefSeq" id="WP_211328581.1">
    <property type="nucleotide sequence ID" value="NZ_QTTT01000001.1"/>
</dbReference>
<evidence type="ECO:0000313" key="2">
    <source>
        <dbReference type="Proteomes" id="UP000256661"/>
    </source>
</evidence>
<name>A0A3D9SLG0_9ACTN</name>
<gene>
    <name evidence="1" type="ORF">DFJ69_2213</name>
</gene>
<dbReference type="AlphaFoldDB" id="A0A3D9SLG0"/>
<evidence type="ECO:0000313" key="1">
    <source>
        <dbReference type="EMBL" id="REE96766.1"/>
    </source>
</evidence>
<reference evidence="1 2" key="1">
    <citation type="submission" date="2018-08" db="EMBL/GenBank/DDBJ databases">
        <title>Sequencing the genomes of 1000 actinobacteria strains.</title>
        <authorList>
            <person name="Klenk H.-P."/>
        </authorList>
    </citation>
    <scope>NUCLEOTIDE SEQUENCE [LARGE SCALE GENOMIC DNA]</scope>
    <source>
        <strain evidence="1 2">DSM 43927</strain>
    </source>
</reference>
<dbReference type="InterPro" id="IPR016181">
    <property type="entry name" value="Acyl_CoA_acyltransferase"/>
</dbReference>
<dbReference type="EMBL" id="QTTT01000001">
    <property type="protein sequence ID" value="REE96766.1"/>
    <property type="molecule type" value="Genomic_DNA"/>
</dbReference>
<accession>A0A3D9SLG0</accession>
<proteinExistence type="predicted"/>
<dbReference type="Proteomes" id="UP000256661">
    <property type="component" value="Unassembled WGS sequence"/>
</dbReference>
<dbReference type="SUPFAM" id="SSF55729">
    <property type="entry name" value="Acyl-CoA N-acyltransferases (Nat)"/>
    <property type="match status" value="1"/>
</dbReference>
<comment type="caution">
    <text evidence="1">The sequence shown here is derived from an EMBL/GenBank/DDBJ whole genome shotgun (WGS) entry which is preliminary data.</text>
</comment>
<sequence length="236" mass="25760">METCVDIEGEAAFLDAESGCVFRVCEPGARPELWERFLRGALAAYRHFGVESALEYPAIRDGGTTSRFIVGLDSDGEAVAGVRILEPYSAVDEVHALRAWEGRPGERGFRDALEGRLADGIVEVKAVWTDRRTRLSGLGAAVARCVAHAAGLHGVRYSLMTASAHAVGRYIGVGAIVAAEVPPVPYPDRRYATVPLWWDARSYRRGALPAQAALIDDERARLMRSTYETTSRGRSR</sequence>
<keyword evidence="2" id="KW-1185">Reference proteome</keyword>